<keyword evidence="1" id="KW-0732">Signal</keyword>
<dbReference type="Gene3D" id="3.40.190.10">
    <property type="entry name" value="Periplasmic binding protein-like II"/>
    <property type="match status" value="2"/>
</dbReference>
<feature type="signal peptide" evidence="1">
    <location>
        <begin position="1"/>
        <end position="31"/>
    </location>
</feature>
<evidence type="ECO:0000259" key="2">
    <source>
        <dbReference type="Pfam" id="PF09084"/>
    </source>
</evidence>
<protein>
    <submittedName>
        <fullName evidence="3">ABC transporter substrate-binding protein</fullName>
    </submittedName>
</protein>
<dbReference type="Pfam" id="PF09084">
    <property type="entry name" value="NMT1"/>
    <property type="match status" value="1"/>
</dbReference>
<keyword evidence="4" id="KW-1185">Reference proteome</keyword>
<gene>
    <name evidence="3" type="ORF">CNQ84_14705</name>
</gene>
<organism evidence="3 4">
    <name type="scientific">Pseudomonas abyssi</name>
    <dbReference type="NCBI Taxonomy" id="170540"/>
    <lineage>
        <taxon>Bacteria</taxon>
        <taxon>Pseudomonadati</taxon>
        <taxon>Pseudomonadota</taxon>
        <taxon>Gammaproteobacteria</taxon>
        <taxon>Pseudomonadales</taxon>
        <taxon>Pseudomonadaceae</taxon>
        <taxon>Pseudomonas</taxon>
    </lineage>
</organism>
<feature type="domain" description="SsuA/THI5-like" evidence="2">
    <location>
        <begin position="45"/>
        <end position="248"/>
    </location>
</feature>
<comment type="caution">
    <text evidence="3">The sequence shown here is derived from an EMBL/GenBank/DDBJ whole genome shotgun (WGS) entry which is preliminary data.</text>
</comment>
<accession>A0A2A3MFE6</accession>
<evidence type="ECO:0000256" key="1">
    <source>
        <dbReference type="SAM" id="SignalP"/>
    </source>
</evidence>
<dbReference type="PANTHER" id="PTHR31528">
    <property type="entry name" value="4-AMINO-5-HYDROXYMETHYL-2-METHYLPYRIMIDINE PHOSPHATE SYNTHASE THI11-RELATED"/>
    <property type="match status" value="1"/>
</dbReference>
<dbReference type="InterPro" id="IPR015168">
    <property type="entry name" value="SsuA/THI5"/>
</dbReference>
<dbReference type="AlphaFoldDB" id="A0A2A3MFE6"/>
<dbReference type="GO" id="GO:0009228">
    <property type="term" value="P:thiamine biosynthetic process"/>
    <property type="evidence" value="ECO:0007669"/>
    <property type="project" value="InterPro"/>
</dbReference>
<dbReference type="PANTHER" id="PTHR31528:SF3">
    <property type="entry name" value="THIAMINE BIOSYNTHESIS PROTEIN HI_0357-RELATED"/>
    <property type="match status" value="1"/>
</dbReference>
<dbReference type="SUPFAM" id="SSF53850">
    <property type="entry name" value="Periplasmic binding protein-like II"/>
    <property type="match status" value="1"/>
</dbReference>
<dbReference type="InterPro" id="IPR027939">
    <property type="entry name" value="NMT1/THI5"/>
</dbReference>
<dbReference type="EMBL" id="NTMR01000019">
    <property type="protein sequence ID" value="PBK03511.1"/>
    <property type="molecule type" value="Genomic_DNA"/>
</dbReference>
<evidence type="ECO:0000313" key="3">
    <source>
        <dbReference type="EMBL" id="PBK03511.1"/>
    </source>
</evidence>
<name>A0A2A3MFE6_9PSED</name>
<reference evidence="3 4" key="1">
    <citation type="submission" date="2017-09" db="EMBL/GenBank/DDBJ databases">
        <title>Pseudomonas abyssi sp. nov. isolated from Abyssopelagic Water.</title>
        <authorList>
            <person name="Wei Y."/>
        </authorList>
    </citation>
    <scope>NUCLEOTIDE SEQUENCE [LARGE SCALE GENOMIC DNA]</scope>
    <source>
        <strain evidence="3 4">MT5</strain>
    </source>
</reference>
<dbReference type="Proteomes" id="UP000242313">
    <property type="component" value="Unassembled WGS sequence"/>
</dbReference>
<evidence type="ECO:0000313" key="4">
    <source>
        <dbReference type="Proteomes" id="UP000242313"/>
    </source>
</evidence>
<proteinExistence type="predicted"/>
<sequence length="333" mass="36022">MQATGNTRNPVRHIAALSALLAAAGCASAQAATPITFITNWYAQAEHGGFYQALADGLYAEKGLDVSIRMGGPQVNSAQLLAAGQAQCIIKDDIGTVMARQQGIPLTMVGASFQYDPTVIITHKDVNSLAELGGRKVLISSSAHSSWWPWAKSQYGFTDAMSRPYTFNVQPFIADNSLAQQGYMSSEPFALQREGVEFNVFSLGQEGYPPYGNSIACSDELIEQHPEQVQAFLDASREGWKRYITDPSGGNAVIQQENPDMTTEQLAFALERLRSSGMVAGGDAATQGIGVITDARMQATWNMLLENQLVDSDKVALQDVYTTEFITQNPVLP</sequence>
<dbReference type="RefSeq" id="WP_096005595.1">
    <property type="nucleotide sequence ID" value="NZ_NTMR01000019.1"/>
</dbReference>
<feature type="chain" id="PRO_5012946364" evidence="1">
    <location>
        <begin position="32"/>
        <end position="333"/>
    </location>
</feature>